<comment type="caution">
    <text evidence="2">The sequence shown here is derived from an EMBL/GenBank/DDBJ whole genome shotgun (WGS) entry which is preliminary data.</text>
</comment>
<dbReference type="SUPFAM" id="SSF64182">
    <property type="entry name" value="DHH phosphoesterases"/>
    <property type="match status" value="1"/>
</dbReference>
<evidence type="ECO:0000313" key="2">
    <source>
        <dbReference type="EMBL" id="MDP5137887.1"/>
    </source>
</evidence>
<reference evidence="2 3" key="1">
    <citation type="submission" date="2022-11" db="EMBL/GenBank/DDBJ databases">
        <title>Viruses from the air-sea interface of a natural surface slick.</title>
        <authorList>
            <person name="Rahlff J."/>
            <person name="Holmfeldt K."/>
        </authorList>
    </citation>
    <scope>NUCLEOTIDE SEQUENCE [LARGE SCALE GENOMIC DNA]</scope>
    <source>
        <strain evidence="2 3">SMS4</strain>
    </source>
</reference>
<dbReference type="Proteomes" id="UP001231109">
    <property type="component" value="Unassembled WGS sequence"/>
</dbReference>
<sequence length="323" mass="34413">MYIDVFNGDADGIFSLIQLRKVTPVPASQQLLVTGVKRDISLLRQISDKQATGANITVLDISFDKNNADVERLVNVADSLFYCDHHQASKLFSHYRLTSVIDTSPKVCTALLINTYLNQALPLWAITAAYGDGLDSSADALADEHNLSVDQRAQLKQLGVLVNYNGYGASEADLHFAPAALYQKLMAYDTPFAVVSGANSPFATLKAGYNADLTHARGCKPLTKNDKVLAIQLDNAPWAARISGTYGNILAAENPDKAVVIATSNADGSLTISLRAPKNKPYGAADICSQFATGGGREGAAGVNVLPVSMLADFIAQVQAAYC</sequence>
<proteinExistence type="predicted"/>
<dbReference type="InterPro" id="IPR003156">
    <property type="entry name" value="DHHA1_dom"/>
</dbReference>
<dbReference type="RefSeq" id="WP_305977087.1">
    <property type="nucleotide sequence ID" value="NZ_JAPJDZ010000074.1"/>
</dbReference>
<accession>A0ABT9I3D3</accession>
<keyword evidence="3" id="KW-1185">Reference proteome</keyword>
<feature type="domain" description="DHHA1" evidence="1">
    <location>
        <begin position="226"/>
        <end position="320"/>
    </location>
</feature>
<dbReference type="Pfam" id="PF02272">
    <property type="entry name" value="DHHA1"/>
    <property type="match status" value="1"/>
</dbReference>
<protein>
    <submittedName>
        <fullName evidence="2">DHH family phosphoesterase</fullName>
    </submittedName>
</protein>
<gene>
    <name evidence="2" type="ORF">ORJ04_18195</name>
</gene>
<name>A0ABT9I3D3_9GAMM</name>
<dbReference type="EMBL" id="JAPJDZ010000074">
    <property type="protein sequence ID" value="MDP5137887.1"/>
    <property type="molecule type" value="Genomic_DNA"/>
</dbReference>
<evidence type="ECO:0000259" key="1">
    <source>
        <dbReference type="Pfam" id="PF02272"/>
    </source>
</evidence>
<dbReference type="InterPro" id="IPR038763">
    <property type="entry name" value="DHH_sf"/>
</dbReference>
<organism evidence="2 3">
    <name type="scientific">Rheinheimera baltica</name>
    <dbReference type="NCBI Taxonomy" id="67576"/>
    <lineage>
        <taxon>Bacteria</taxon>
        <taxon>Pseudomonadati</taxon>
        <taxon>Pseudomonadota</taxon>
        <taxon>Gammaproteobacteria</taxon>
        <taxon>Chromatiales</taxon>
        <taxon>Chromatiaceae</taxon>
        <taxon>Rheinheimera</taxon>
    </lineage>
</organism>
<evidence type="ECO:0000313" key="3">
    <source>
        <dbReference type="Proteomes" id="UP001231109"/>
    </source>
</evidence>